<accession>A0A1R1PCF6</accession>
<dbReference type="EMBL" id="LSSK01000681">
    <property type="protein sequence ID" value="OMH82357.1"/>
    <property type="molecule type" value="Genomic_DNA"/>
</dbReference>
<dbReference type="GO" id="GO:0006412">
    <property type="term" value="P:translation"/>
    <property type="evidence" value="ECO:0007669"/>
    <property type="project" value="InterPro"/>
</dbReference>
<keyword evidence="2" id="KW-0687">Ribonucleoprotein</keyword>
<dbReference type="GO" id="GO:0005763">
    <property type="term" value="C:mitochondrial small ribosomal subunit"/>
    <property type="evidence" value="ECO:0007669"/>
    <property type="project" value="TreeGrafter"/>
</dbReference>
<keyword evidence="2" id="KW-0689">Ribosomal protein</keyword>
<dbReference type="InterPro" id="IPR035980">
    <property type="entry name" value="Ribosomal_bS6_sf"/>
</dbReference>
<sequence length="116" mass="13388">MPLYEFLTITKAGIPKVVFEDMLRTTIKSILDKGGAVRSIKPFKSQVELPYKMKKNKEWHTHGRFWLMHFYASPQVLSLISRELKNDPTTIRVNMVNVSRESSLKNLLGVPDKTIL</sequence>
<dbReference type="SUPFAM" id="SSF54995">
    <property type="entry name" value="Ribosomal protein S6"/>
    <property type="match status" value="1"/>
</dbReference>
<dbReference type="GO" id="GO:0003735">
    <property type="term" value="F:structural constituent of ribosome"/>
    <property type="evidence" value="ECO:0007669"/>
    <property type="project" value="InterPro"/>
</dbReference>
<dbReference type="PANTHER" id="PTHR21011:SF1">
    <property type="entry name" value="SMALL RIBOSOMAL SUBUNIT PROTEIN BS6M"/>
    <property type="match status" value="1"/>
</dbReference>
<organism evidence="2 4">
    <name type="scientific">Zancudomyces culisetae</name>
    <name type="common">Gut fungus</name>
    <name type="synonym">Smittium culisetae</name>
    <dbReference type="NCBI Taxonomy" id="1213189"/>
    <lineage>
        <taxon>Eukaryota</taxon>
        <taxon>Fungi</taxon>
        <taxon>Fungi incertae sedis</taxon>
        <taxon>Zoopagomycota</taxon>
        <taxon>Kickxellomycotina</taxon>
        <taxon>Harpellomycetes</taxon>
        <taxon>Harpellales</taxon>
        <taxon>Legeriomycetaceae</taxon>
        <taxon>Zancudomyces</taxon>
    </lineage>
</organism>
<dbReference type="EMBL" id="LSSK01001877">
    <property type="protein sequence ID" value="OMH78621.1"/>
    <property type="molecule type" value="Genomic_DNA"/>
</dbReference>
<evidence type="ECO:0000313" key="3">
    <source>
        <dbReference type="EMBL" id="OMH82357.1"/>
    </source>
</evidence>
<reference evidence="4" key="2">
    <citation type="submission" date="2017-01" db="EMBL/GenBank/DDBJ databases">
        <authorList>
            <person name="Wang Y."/>
            <person name="White M."/>
            <person name="Kvist S."/>
            <person name="Moncalvo J.-M."/>
        </authorList>
    </citation>
    <scope>NUCLEOTIDE SEQUENCE [LARGE SCALE GENOMIC DNA]</scope>
    <source>
        <strain evidence="4">COL-18-3</strain>
    </source>
</reference>
<name>A0A1R1PCF6_ZANCU</name>
<dbReference type="AlphaFoldDB" id="A0A1R1PCF6"/>
<protein>
    <submittedName>
        <fullName evidence="2">28S ribosomal protein S6, mitochondrial</fullName>
    </submittedName>
</protein>
<gene>
    <name evidence="3" type="ORF">AX774_g4164</name>
    <name evidence="2" type="ORF">AX774_g7980</name>
</gene>
<dbReference type="Gene3D" id="3.30.70.60">
    <property type="match status" value="1"/>
</dbReference>
<comment type="caution">
    <text evidence="2">The sequence shown here is derived from an EMBL/GenBank/DDBJ whole genome shotgun (WGS) entry which is preliminary data.</text>
</comment>
<reference evidence="2" key="1">
    <citation type="submission" date="2017-01" db="EMBL/GenBank/DDBJ databases">
        <authorList>
            <person name="Mah S.A."/>
            <person name="Swanson W.J."/>
            <person name="Moy G.W."/>
            <person name="Vacquier V.D."/>
        </authorList>
    </citation>
    <scope>NUCLEOTIDE SEQUENCE [LARGE SCALE GENOMIC DNA]</scope>
    <source>
        <strain evidence="2">COL-18-3</strain>
    </source>
</reference>
<dbReference type="PANTHER" id="PTHR21011">
    <property type="entry name" value="MITOCHONDRIAL 28S RIBOSOMAL PROTEIN S6"/>
    <property type="match status" value="1"/>
</dbReference>
<dbReference type="GO" id="GO:0070181">
    <property type="term" value="F:small ribosomal subunit rRNA binding"/>
    <property type="evidence" value="ECO:0007669"/>
    <property type="project" value="TreeGrafter"/>
</dbReference>
<evidence type="ECO:0000256" key="1">
    <source>
        <dbReference type="ARBA" id="ARBA00009512"/>
    </source>
</evidence>
<dbReference type="CDD" id="cd15465">
    <property type="entry name" value="bS6_mito"/>
    <property type="match status" value="1"/>
</dbReference>
<evidence type="ECO:0000313" key="2">
    <source>
        <dbReference type="EMBL" id="OMH78621.1"/>
    </source>
</evidence>
<dbReference type="Proteomes" id="UP000188320">
    <property type="component" value="Unassembled WGS sequence"/>
</dbReference>
<evidence type="ECO:0000313" key="4">
    <source>
        <dbReference type="Proteomes" id="UP000188320"/>
    </source>
</evidence>
<dbReference type="InterPro" id="IPR000529">
    <property type="entry name" value="Ribosomal_bS6"/>
</dbReference>
<dbReference type="Pfam" id="PF01250">
    <property type="entry name" value="Ribosomal_S6"/>
    <property type="match status" value="1"/>
</dbReference>
<keyword evidence="4" id="KW-1185">Reference proteome</keyword>
<dbReference type="OrthoDB" id="10259681at2759"/>
<proteinExistence type="inferred from homology"/>
<comment type="similarity">
    <text evidence="1">Belongs to the bacterial ribosomal protein bS6 family.</text>
</comment>
<dbReference type="InterPro" id="IPR014717">
    <property type="entry name" value="Transl_elong_EF1B/ribsomal_bS6"/>
</dbReference>